<feature type="region of interest" description="Disordered" evidence="1">
    <location>
        <begin position="51"/>
        <end position="98"/>
    </location>
</feature>
<reference evidence="3" key="1">
    <citation type="submission" date="2021-01" db="EMBL/GenBank/DDBJ databases">
        <title>Whole genome shotgun sequence of Catellatospora methionotrophica NBRC 14553.</title>
        <authorList>
            <person name="Komaki H."/>
            <person name="Tamura T."/>
        </authorList>
    </citation>
    <scope>NUCLEOTIDE SEQUENCE</scope>
    <source>
        <strain evidence="3">NBRC 14553</strain>
    </source>
</reference>
<keyword evidence="4" id="KW-1185">Reference proteome</keyword>
<comment type="caution">
    <text evidence="3">The sequence shown here is derived from an EMBL/GenBank/DDBJ whole genome shotgun (WGS) entry which is preliminary data.</text>
</comment>
<organism evidence="3 4">
    <name type="scientific">Catellatospora methionotrophica</name>
    <dbReference type="NCBI Taxonomy" id="121620"/>
    <lineage>
        <taxon>Bacteria</taxon>
        <taxon>Bacillati</taxon>
        <taxon>Actinomycetota</taxon>
        <taxon>Actinomycetes</taxon>
        <taxon>Micromonosporales</taxon>
        <taxon>Micromonosporaceae</taxon>
        <taxon>Catellatospora</taxon>
    </lineage>
</organism>
<protein>
    <submittedName>
        <fullName evidence="3">Uncharacterized protein</fullName>
    </submittedName>
</protein>
<dbReference type="Proteomes" id="UP000660339">
    <property type="component" value="Unassembled WGS sequence"/>
</dbReference>
<feature type="compositionally biased region" description="Pro residues" evidence="1">
    <location>
        <begin position="60"/>
        <end position="73"/>
    </location>
</feature>
<keyword evidence="2" id="KW-1133">Transmembrane helix</keyword>
<dbReference type="RefSeq" id="WP_166385093.1">
    <property type="nucleotide sequence ID" value="NZ_BAAATT010000033.1"/>
</dbReference>
<proteinExistence type="predicted"/>
<dbReference type="AlphaFoldDB" id="A0A8J3L0U1"/>
<evidence type="ECO:0000313" key="4">
    <source>
        <dbReference type="Proteomes" id="UP000660339"/>
    </source>
</evidence>
<gene>
    <name evidence="3" type="ORF">Cme02nite_08240</name>
</gene>
<evidence type="ECO:0000256" key="2">
    <source>
        <dbReference type="SAM" id="Phobius"/>
    </source>
</evidence>
<dbReference type="EMBL" id="BONJ01000001">
    <property type="protein sequence ID" value="GIG12492.1"/>
    <property type="molecule type" value="Genomic_DNA"/>
</dbReference>
<keyword evidence="2" id="KW-0472">Membrane</keyword>
<sequence length="231" mass="24047">MADAAPPGDGSSNKVAWTIAGTAVLLLVGFLADSAGLTAFFTGKQGPQLFGSSPSASAPPAQPSVAPSPPPGSTPVRPAATPSRDRPRISPKGPPNAALSVSVNPVRFANRGVKHDVTVTVQGASRGEFIDIDLFYPDDVPFSGGVCSRIRDSDRCSVYVSSGTTANNLGVATLDTEWFPAVAYRSAATDVVGTYLVYAKDRVTGKVAHTTFTIYNDADTPPVEEWDLPPQ</sequence>
<name>A0A8J3L0U1_9ACTN</name>
<accession>A0A8J3L0U1</accession>
<feature type="transmembrane region" description="Helical" evidence="2">
    <location>
        <begin position="15"/>
        <end position="41"/>
    </location>
</feature>
<keyword evidence="2" id="KW-0812">Transmembrane</keyword>
<evidence type="ECO:0000313" key="3">
    <source>
        <dbReference type="EMBL" id="GIG12492.1"/>
    </source>
</evidence>
<evidence type="ECO:0000256" key="1">
    <source>
        <dbReference type="SAM" id="MobiDB-lite"/>
    </source>
</evidence>